<name>A0A367KUR5_RHIST</name>
<sequence>MFRSTKFVWLTVARTANRNTSILQHSARINLLHLYRTFVSAATTTADTSDLGTGFSRKSVLGTTPQEKKELWERYVQRVESDDPTLTADDFLDICRVIHYDKNTNIKSRIIRTQQILTQIHTRLDQEGYDQVFVIGCNMLMRDYLILGDLSSAKIVFEGLTHSTSTPSVTSIMTIMHGIGKYGTKGELYQLVKSLEEKGLFPTDTNSVYIRLITEFRRLGDYGGCRYYFAEMSKRGLDTDETAYVIMFEVFKDAQEPEAAYKMFQYMTRKGIVATLRTYSAIIPLLAQSKLKHKADQLFQQAKNAGIPLSSNIYLSMDWDPMETLEEMKKNNMPVTIRDYNTCLAACVKQNKFGEALKIFNYMKQEEAPLDRFTYSIVIDALSKDLETPTEVVFDLYNEMKKNHIEMDVVLYTSLIFACTRLQHLERALSLLEDMDTYNIKPNNYTFNVILGILANKPDISKTDLHRTRLIWTKMTSMGISPDTRAFNLYLSIMSKLVEPVHHDNTQHASPAVLWGEDQDTTTEYVPRTVKEILKTYRYMRQHKEQNVRPDFVSYSIIINSLVAAGQIRSAMRVYDDAKLNRVTLPVSVYNEIMVGLQSAGKISEAMNIWHDMRLNSVLPDNQTYEIVLENCEQLGLMDSLKSIRDQRKLDFQRLTELERKREERMSAKKNKSALY</sequence>
<accession>A0A367KUR5</accession>
<dbReference type="STRING" id="4846.A0A367KUR5"/>
<dbReference type="InterPro" id="IPR051222">
    <property type="entry name" value="PPR/CCM1_RNA-binding"/>
</dbReference>
<dbReference type="Pfam" id="PF13041">
    <property type="entry name" value="PPR_2"/>
    <property type="match status" value="1"/>
</dbReference>
<evidence type="ECO:0000313" key="4">
    <source>
        <dbReference type="EMBL" id="RCI05939.1"/>
    </source>
</evidence>
<dbReference type="InterPro" id="IPR002885">
    <property type="entry name" value="PPR_rpt"/>
</dbReference>
<comment type="caution">
    <text evidence="4">The sequence shown here is derived from an EMBL/GenBank/DDBJ whole genome shotgun (WGS) entry which is preliminary data.</text>
</comment>
<dbReference type="PANTHER" id="PTHR47942">
    <property type="entry name" value="TETRATRICOPEPTIDE REPEAT (TPR)-LIKE SUPERFAMILY PROTEIN-RELATED"/>
    <property type="match status" value="1"/>
</dbReference>
<dbReference type="Pfam" id="PF01535">
    <property type="entry name" value="PPR"/>
    <property type="match status" value="1"/>
</dbReference>
<evidence type="ECO:0000256" key="2">
    <source>
        <dbReference type="PROSITE-ProRule" id="PRU00708"/>
    </source>
</evidence>
<feature type="repeat" description="PPR" evidence="2">
    <location>
        <begin position="371"/>
        <end position="407"/>
    </location>
</feature>
<evidence type="ECO:0000259" key="3">
    <source>
        <dbReference type="Pfam" id="PF17177"/>
    </source>
</evidence>
<proteinExistence type="predicted"/>
<dbReference type="NCBIfam" id="TIGR00756">
    <property type="entry name" value="PPR"/>
    <property type="match status" value="4"/>
</dbReference>
<keyword evidence="1" id="KW-0677">Repeat</keyword>
<dbReference type="PANTHER" id="PTHR47942:SF16">
    <property type="entry name" value="PENTATRICOPEPTIDE REPEAT DOMAIN CONTAINING PROTEIN-RELATED"/>
    <property type="match status" value="1"/>
</dbReference>
<gene>
    <name evidence="4" type="ORF">CU098_013515</name>
</gene>
<dbReference type="InterPro" id="IPR011990">
    <property type="entry name" value="TPR-like_helical_dom_sf"/>
</dbReference>
<feature type="repeat" description="PPR" evidence="2">
    <location>
        <begin position="408"/>
        <end position="442"/>
    </location>
</feature>
<organism evidence="4 5">
    <name type="scientific">Rhizopus stolonifer</name>
    <name type="common">Rhizopus nigricans</name>
    <dbReference type="NCBI Taxonomy" id="4846"/>
    <lineage>
        <taxon>Eukaryota</taxon>
        <taxon>Fungi</taxon>
        <taxon>Fungi incertae sedis</taxon>
        <taxon>Mucoromycota</taxon>
        <taxon>Mucoromycotina</taxon>
        <taxon>Mucoromycetes</taxon>
        <taxon>Mucorales</taxon>
        <taxon>Mucorineae</taxon>
        <taxon>Rhizopodaceae</taxon>
        <taxon>Rhizopus</taxon>
    </lineage>
</organism>
<feature type="repeat" description="PPR" evidence="2">
    <location>
        <begin position="336"/>
        <end position="370"/>
    </location>
</feature>
<feature type="repeat" description="PPR" evidence="2">
    <location>
        <begin position="551"/>
        <end position="585"/>
    </location>
</feature>
<dbReference type="OrthoDB" id="407658at2759"/>
<evidence type="ECO:0000313" key="5">
    <source>
        <dbReference type="Proteomes" id="UP000253551"/>
    </source>
</evidence>
<protein>
    <recommendedName>
        <fullName evidence="3">PROP1-like PPR domain-containing protein</fullName>
    </recommendedName>
</protein>
<feature type="domain" description="PROP1-like PPR" evidence="3">
    <location>
        <begin position="338"/>
        <end position="484"/>
    </location>
</feature>
<keyword evidence="5" id="KW-1185">Reference proteome</keyword>
<dbReference type="EMBL" id="PJQM01000268">
    <property type="protein sequence ID" value="RCI05939.1"/>
    <property type="molecule type" value="Genomic_DNA"/>
</dbReference>
<dbReference type="Proteomes" id="UP000253551">
    <property type="component" value="Unassembled WGS sequence"/>
</dbReference>
<dbReference type="PROSITE" id="PS51375">
    <property type="entry name" value="PPR"/>
    <property type="match status" value="6"/>
</dbReference>
<dbReference type="InterPro" id="IPR033443">
    <property type="entry name" value="PROP1-like_PPR_dom"/>
</dbReference>
<dbReference type="Pfam" id="PF13812">
    <property type="entry name" value="PPR_3"/>
    <property type="match status" value="1"/>
</dbReference>
<feature type="repeat" description="PPR" evidence="2">
    <location>
        <begin position="240"/>
        <end position="274"/>
    </location>
</feature>
<dbReference type="AlphaFoldDB" id="A0A367KUR5"/>
<evidence type="ECO:0000256" key="1">
    <source>
        <dbReference type="ARBA" id="ARBA00022737"/>
    </source>
</evidence>
<dbReference type="Pfam" id="PF17177">
    <property type="entry name" value="PPR_long"/>
    <property type="match status" value="1"/>
</dbReference>
<feature type="repeat" description="PPR" evidence="2">
    <location>
        <begin position="586"/>
        <end position="620"/>
    </location>
</feature>
<dbReference type="Gene3D" id="1.25.40.10">
    <property type="entry name" value="Tetratricopeptide repeat domain"/>
    <property type="match status" value="3"/>
</dbReference>
<reference evidence="4 5" key="1">
    <citation type="journal article" date="2018" name="G3 (Bethesda)">
        <title>Phylogenetic and Phylogenomic Definition of Rhizopus Species.</title>
        <authorList>
            <person name="Gryganskyi A.P."/>
            <person name="Golan J."/>
            <person name="Dolatabadi S."/>
            <person name="Mondo S."/>
            <person name="Robb S."/>
            <person name="Idnurm A."/>
            <person name="Muszewska A."/>
            <person name="Steczkiewicz K."/>
            <person name="Masonjones S."/>
            <person name="Liao H.L."/>
            <person name="Gajdeczka M.T."/>
            <person name="Anike F."/>
            <person name="Vuek A."/>
            <person name="Anishchenko I.M."/>
            <person name="Voigt K."/>
            <person name="de Hoog G.S."/>
            <person name="Smith M.E."/>
            <person name="Heitman J."/>
            <person name="Vilgalys R."/>
            <person name="Stajich J.E."/>
        </authorList>
    </citation>
    <scope>NUCLEOTIDE SEQUENCE [LARGE SCALE GENOMIC DNA]</scope>
    <source>
        <strain evidence="4 5">LSU 92-RS-03</strain>
    </source>
</reference>